<organism evidence="1 2">
    <name type="scientific">Spiromyces aspiralis</name>
    <dbReference type="NCBI Taxonomy" id="68401"/>
    <lineage>
        <taxon>Eukaryota</taxon>
        <taxon>Fungi</taxon>
        <taxon>Fungi incertae sedis</taxon>
        <taxon>Zoopagomycota</taxon>
        <taxon>Kickxellomycotina</taxon>
        <taxon>Kickxellomycetes</taxon>
        <taxon>Kickxellales</taxon>
        <taxon>Kickxellaceae</taxon>
        <taxon>Spiromyces</taxon>
    </lineage>
</organism>
<proteinExistence type="predicted"/>
<dbReference type="EMBL" id="JAMZIH010004135">
    <property type="protein sequence ID" value="KAJ1676420.1"/>
    <property type="molecule type" value="Genomic_DNA"/>
</dbReference>
<keyword evidence="2" id="KW-1185">Reference proteome</keyword>
<feature type="non-terminal residue" evidence="1">
    <location>
        <position position="1"/>
    </location>
</feature>
<keyword evidence="1" id="KW-0223">Dioxygenase</keyword>
<comment type="caution">
    <text evidence="1">The sequence shown here is derived from an EMBL/GenBank/DDBJ whole genome shotgun (WGS) entry which is preliminary data.</text>
</comment>
<accession>A0ACC1HM05</accession>
<reference evidence="1" key="1">
    <citation type="submission" date="2022-06" db="EMBL/GenBank/DDBJ databases">
        <title>Phylogenomic reconstructions and comparative analyses of Kickxellomycotina fungi.</title>
        <authorList>
            <person name="Reynolds N.K."/>
            <person name="Stajich J.E."/>
            <person name="Barry K."/>
            <person name="Grigoriev I.V."/>
            <person name="Crous P."/>
            <person name="Smith M.E."/>
        </authorList>
    </citation>
    <scope>NUCLEOTIDE SEQUENCE</scope>
    <source>
        <strain evidence="1">RSA 2271</strain>
    </source>
</reference>
<evidence type="ECO:0000313" key="1">
    <source>
        <dbReference type="EMBL" id="KAJ1676420.1"/>
    </source>
</evidence>
<keyword evidence="1" id="KW-0560">Oxidoreductase</keyword>
<name>A0ACC1HM05_9FUNG</name>
<gene>
    <name evidence="1" type="primary">BNA1_2</name>
    <name evidence="1" type="ORF">EV182_008221</name>
</gene>
<feature type="non-terminal residue" evidence="1">
    <location>
        <position position="185"/>
    </location>
</feature>
<sequence length="185" mass="20618">KIETVRDDYSDIRNSVVGLSKTYDIVITSGGVGPTHDDITYDAVARAFGKSLEHHQPTLARMRDLMTRIMAKSRIEAVLPDPNGTPEQIACARMALIPQDSQVEFPSANLWVPLVTVNENVHVLPGVPKIFEQMVDDGLDGLIRRARDRRRARHQEEDQLPHESAASVMASRGEAVEDLRAQSFH</sequence>
<evidence type="ECO:0000313" key="2">
    <source>
        <dbReference type="Proteomes" id="UP001145114"/>
    </source>
</evidence>
<protein>
    <submittedName>
        <fullName evidence="1">3-hydroxyanthranilic acid dioxygenase</fullName>
    </submittedName>
</protein>
<dbReference type="Proteomes" id="UP001145114">
    <property type="component" value="Unassembled WGS sequence"/>
</dbReference>